<evidence type="ECO:0000256" key="2">
    <source>
        <dbReference type="ARBA" id="ARBA00023015"/>
    </source>
</evidence>
<dbReference type="Gene3D" id="1.10.357.10">
    <property type="entry name" value="Tetracycline Repressor, domain 2"/>
    <property type="match status" value="1"/>
</dbReference>
<name>A0A7W0ICB4_9ACTN</name>
<dbReference type="PROSITE" id="PS50977">
    <property type="entry name" value="HTH_TETR_2"/>
    <property type="match status" value="1"/>
</dbReference>
<organism evidence="8 9">
    <name type="scientific">Streptomyces himalayensis subsp. himalayensis</name>
    <dbReference type="NCBI Taxonomy" id="2756131"/>
    <lineage>
        <taxon>Bacteria</taxon>
        <taxon>Bacillati</taxon>
        <taxon>Actinomycetota</taxon>
        <taxon>Actinomycetes</taxon>
        <taxon>Kitasatosporales</taxon>
        <taxon>Streptomycetaceae</taxon>
        <taxon>Streptomyces</taxon>
        <taxon>Streptomyces himalayensis</taxon>
    </lineage>
</organism>
<gene>
    <name evidence="8" type="ORF">H1D24_31710</name>
</gene>
<dbReference type="Pfam" id="PF13977">
    <property type="entry name" value="TetR_C_6"/>
    <property type="match status" value="1"/>
</dbReference>
<dbReference type="InterPro" id="IPR050109">
    <property type="entry name" value="HTH-type_TetR-like_transc_reg"/>
</dbReference>
<dbReference type="InterPro" id="IPR009057">
    <property type="entry name" value="Homeodomain-like_sf"/>
</dbReference>
<comment type="caution">
    <text evidence="8">The sequence shown here is derived from an EMBL/GenBank/DDBJ whole genome shotgun (WGS) entry which is preliminary data.</text>
</comment>
<evidence type="ECO:0000256" key="1">
    <source>
        <dbReference type="ARBA" id="ARBA00022491"/>
    </source>
</evidence>
<evidence type="ECO:0000259" key="7">
    <source>
        <dbReference type="PROSITE" id="PS50977"/>
    </source>
</evidence>
<feature type="region of interest" description="Disordered" evidence="6">
    <location>
        <begin position="192"/>
        <end position="221"/>
    </location>
</feature>
<dbReference type="PANTHER" id="PTHR30055">
    <property type="entry name" value="HTH-TYPE TRANSCRIPTIONAL REGULATOR RUTR"/>
    <property type="match status" value="1"/>
</dbReference>
<dbReference type="GO" id="GO:0003700">
    <property type="term" value="F:DNA-binding transcription factor activity"/>
    <property type="evidence" value="ECO:0007669"/>
    <property type="project" value="TreeGrafter"/>
</dbReference>
<dbReference type="Proteomes" id="UP000545761">
    <property type="component" value="Unassembled WGS sequence"/>
</dbReference>
<keyword evidence="1" id="KW-0678">Repressor</keyword>
<evidence type="ECO:0000313" key="8">
    <source>
        <dbReference type="EMBL" id="MBA2950237.1"/>
    </source>
</evidence>
<sequence>MPKIVDHGERKKDLARAVWAVVERDGVEGATIRAVAAEAGWTRGVIAHYFRDRDDLLLFAYRLALQREQELGPASETPPLERLIGVLLRALPVDAQSRLDFKIWLGFMGRVADHPALAEAVLEEHQDYHARIRELVESCIEEGILDPPWEAARTAATLATFVDGLGVMTALDPATYSPARLEQDVRGFLQSWSPDRTAARDTPPSLSSAVAPSNEVDEVRD</sequence>
<feature type="DNA-binding region" description="H-T-H motif" evidence="5">
    <location>
        <begin position="31"/>
        <end position="50"/>
    </location>
</feature>
<dbReference type="AlphaFoldDB" id="A0A7W0ICB4"/>
<dbReference type="RefSeq" id="WP_181661169.1">
    <property type="nucleotide sequence ID" value="NZ_JACEHE010000026.1"/>
</dbReference>
<feature type="domain" description="HTH tetR-type" evidence="7">
    <location>
        <begin position="8"/>
        <end position="68"/>
    </location>
</feature>
<evidence type="ECO:0000256" key="6">
    <source>
        <dbReference type="SAM" id="MobiDB-lite"/>
    </source>
</evidence>
<dbReference type="InterPro" id="IPR039538">
    <property type="entry name" value="BetI_C"/>
</dbReference>
<dbReference type="SUPFAM" id="SSF46689">
    <property type="entry name" value="Homeodomain-like"/>
    <property type="match status" value="1"/>
</dbReference>
<accession>A0A7W0ICB4</accession>
<dbReference type="InterPro" id="IPR036271">
    <property type="entry name" value="Tet_transcr_reg_TetR-rel_C_sf"/>
</dbReference>
<dbReference type="SUPFAM" id="SSF48498">
    <property type="entry name" value="Tetracyclin repressor-like, C-terminal domain"/>
    <property type="match status" value="1"/>
</dbReference>
<dbReference type="GO" id="GO:0000976">
    <property type="term" value="F:transcription cis-regulatory region binding"/>
    <property type="evidence" value="ECO:0007669"/>
    <property type="project" value="TreeGrafter"/>
</dbReference>
<keyword evidence="2" id="KW-0805">Transcription regulation</keyword>
<evidence type="ECO:0000313" key="9">
    <source>
        <dbReference type="Proteomes" id="UP000545761"/>
    </source>
</evidence>
<keyword evidence="4" id="KW-0804">Transcription</keyword>
<proteinExistence type="predicted"/>
<keyword evidence="3 5" id="KW-0238">DNA-binding</keyword>
<dbReference type="Pfam" id="PF00440">
    <property type="entry name" value="TetR_N"/>
    <property type="match status" value="1"/>
</dbReference>
<evidence type="ECO:0000256" key="4">
    <source>
        <dbReference type="ARBA" id="ARBA00023163"/>
    </source>
</evidence>
<protein>
    <submittedName>
        <fullName evidence="8">TetR/AcrR family transcriptional regulator</fullName>
    </submittedName>
</protein>
<evidence type="ECO:0000256" key="3">
    <source>
        <dbReference type="ARBA" id="ARBA00023125"/>
    </source>
</evidence>
<dbReference type="InterPro" id="IPR001647">
    <property type="entry name" value="HTH_TetR"/>
</dbReference>
<dbReference type="EMBL" id="JACEHE010000026">
    <property type="protein sequence ID" value="MBA2950237.1"/>
    <property type="molecule type" value="Genomic_DNA"/>
</dbReference>
<dbReference type="PANTHER" id="PTHR30055:SF228">
    <property type="entry name" value="TRANSCRIPTIONAL REGULATOR-RELATED"/>
    <property type="match status" value="1"/>
</dbReference>
<reference evidence="8 9" key="1">
    <citation type="submission" date="2020-07" db="EMBL/GenBank/DDBJ databases">
        <title>Streptomyces isolated from Indian soil.</title>
        <authorList>
            <person name="Mandal S."/>
            <person name="Maiti P.K."/>
        </authorList>
    </citation>
    <scope>NUCLEOTIDE SEQUENCE [LARGE SCALE GENOMIC DNA]</scope>
    <source>
        <strain evidence="8 9">PSKA28</strain>
    </source>
</reference>
<evidence type="ECO:0000256" key="5">
    <source>
        <dbReference type="PROSITE-ProRule" id="PRU00335"/>
    </source>
</evidence>